<dbReference type="SMART" id="SM00862">
    <property type="entry name" value="Trans_reg_C"/>
    <property type="match status" value="1"/>
</dbReference>
<reference evidence="11" key="1">
    <citation type="journal article" date="2019" name="Int. J. Syst. Evol. Microbiol.">
        <title>The Global Catalogue of Microorganisms (GCM) 10K type strain sequencing project: providing services to taxonomists for standard genome sequencing and annotation.</title>
        <authorList>
            <consortium name="The Broad Institute Genomics Platform"/>
            <consortium name="The Broad Institute Genome Sequencing Center for Infectious Disease"/>
            <person name="Wu L."/>
            <person name="Ma J."/>
        </authorList>
    </citation>
    <scope>NUCLEOTIDE SEQUENCE [LARGE SCALE GENOMIC DNA]</scope>
    <source>
        <strain evidence="11">CCTCC AB 2017081</strain>
    </source>
</reference>
<dbReference type="CDD" id="cd00383">
    <property type="entry name" value="trans_reg_C"/>
    <property type="match status" value="1"/>
</dbReference>
<evidence type="ECO:0000256" key="1">
    <source>
        <dbReference type="ARBA" id="ARBA00022553"/>
    </source>
</evidence>
<evidence type="ECO:0000313" key="10">
    <source>
        <dbReference type="EMBL" id="MFC3833432.1"/>
    </source>
</evidence>
<dbReference type="Gene3D" id="6.10.250.690">
    <property type="match status" value="1"/>
</dbReference>
<evidence type="ECO:0000313" key="11">
    <source>
        <dbReference type="Proteomes" id="UP001595803"/>
    </source>
</evidence>
<keyword evidence="5" id="KW-0804">Transcription</keyword>
<evidence type="ECO:0000256" key="3">
    <source>
        <dbReference type="ARBA" id="ARBA00023015"/>
    </source>
</evidence>
<sequence length="227" mass="25305">MRILLLEDEPNIARPVSRALGAQGHTVTHATSLANGRVALLEPPFDLLLLDVGLPDDDDGGFVLAQEARLAGYQGRILYLSARDALHDRLRGLDGGGDDYLVKPFDLPELLARVRVLLRRDVSPQGSRVSVGPLSVDFTTRDVHWCRRPVELTPREFSLLERFVLHPHRQYSSTELHDLIWGDEARDLGVVRQTVRRLRLRLSPEVIETLPAGYRLGALKTLGSADS</sequence>
<keyword evidence="11" id="KW-1185">Reference proteome</keyword>
<dbReference type="Proteomes" id="UP001595803">
    <property type="component" value="Unassembled WGS sequence"/>
</dbReference>
<dbReference type="InterPro" id="IPR001789">
    <property type="entry name" value="Sig_transdc_resp-reg_receiver"/>
</dbReference>
<dbReference type="Pfam" id="PF00486">
    <property type="entry name" value="Trans_reg_C"/>
    <property type="match status" value="1"/>
</dbReference>
<evidence type="ECO:0000256" key="4">
    <source>
        <dbReference type="ARBA" id="ARBA00023125"/>
    </source>
</evidence>
<evidence type="ECO:0000256" key="2">
    <source>
        <dbReference type="ARBA" id="ARBA00023012"/>
    </source>
</evidence>
<feature type="DNA-binding region" description="OmpR/PhoB-type" evidence="7">
    <location>
        <begin position="126"/>
        <end position="218"/>
    </location>
</feature>
<dbReference type="SMART" id="SM00448">
    <property type="entry name" value="REC"/>
    <property type="match status" value="1"/>
</dbReference>
<proteinExistence type="predicted"/>
<dbReference type="PANTHER" id="PTHR48111">
    <property type="entry name" value="REGULATOR OF RPOS"/>
    <property type="match status" value="1"/>
</dbReference>
<accession>A0ABV7Z7U1</accession>
<dbReference type="InterPro" id="IPR039420">
    <property type="entry name" value="WalR-like"/>
</dbReference>
<dbReference type="InterPro" id="IPR036388">
    <property type="entry name" value="WH-like_DNA-bd_sf"/>
</dbReference>
<evidence type="ECO:0000256" key="6">
    <source>
        <dbReference type="PROSITE-ProRule" id="PRU00169"/>
    </source>
</evidence>
<evidence type="ECO:0000256" key="5">
    <source>
        <dbReference type="ARBA" id="ARBA00023163"/>
    </source>
</evidence>
<organism evidence="10 11">
    <name type="scientific">Deinococcus rufus</name>
    <dbReference type="NCBI Taxonomy" id="2136097"/>
    <lineage>
        <taxon>Bacteria</taxon>
        <taxon>Thermotogati</taxon>
        <taxon>Deinococcota</taxon>
        <taxon>Deinococci</taxon>
        <taxon>Deinococcales</taxon>
        <taxon>Deinococcaceae</taxon>
        <taxon>Deinococcus</taxon>
    </lineage>
</organism>
<name>A0ABV7Z7U1_9DEIO</name>
<dbReference type="Pfam" id="PF00072">
    <property type="entry name" value="Response_reg"/>
    <property type="match status" value="1"/>
</dbReference>
<dbReference type="Gene3D" id="3.40.50.2300">
    <property type="match status" value="1"/>
</dbReference>
<feature type="domain" description="Response regulatory" evidence="8">
    <location>
        <begin position="2"/>
        <end position="118"/>
    </location>
</feature>
<gene>
    <name evidence="10" type="ORF">ACFOSB_11245</name>
</gene>
<evidence type="ECO:0000256" key="7">
    <source>
        <dbReference type="PROSITE-ProRule" id="PRU01091"/>
    </source>
</evidence>
<keyword evidence="1 6" id="KW-0597">Phosphoprotein</keyword>
<dbReference type="InterPro" id="IPR011006">
    <property type="entry name" value="CheY-like_superfamily"/>
</dbReference>
<dbReference type="PROSITE" id="PS51755">
    <property type="entry name" value="OMPR_PHOB"/>
    <property type="match status" value="1"/>
</dbReference>
<keyword evidence="4 7" id="KW-0238">DNA-binding</keyword>
<dbReference type="PROSITE" id="PS50110">
    <property type="entry name" value="RESPONSE_REGULATORY"/>
    <property type="match status" value="1"/>
</dbReference>
<dbReference type="SUPFAM" id="SSF52172">
    <property type="entry name" value="CheY-like"/>
    <property type="match status" value="1"/>
</dbReference>
<keyword evidence="2" id="KW-0902">Two-component regulatory system</keyword>
<comment type="caution">
    <text evidence="10">The sequence shown here is derived from an EMBL/GenBank/DDBJ whole genome shotgun (WGS) entry which is preliminary data.</text>
</comment>
<evidence type="ECO:0000259" key="9">
    <source>
        <dbReference type="PROSITE" id="PS51755"/>
    </source>
</evidence>
<dbReference type="Gene3D" id="1.10.10.10">
    <property type="entry name" value="Winged helix-like DNA-binding domain superfamily/Winged helix DNA-binding domain"/>
    <property type="match status" value="1"/>
</dbReference>
<feature type="modified residue" description="4-aspartylphosphate" evidence="6">
    <location>
        <position position="51"/>
    </location>
</feature>
<feature type="domain" description="OmpR/PhoB-type" evidence="9">
    <location>
        <begin position="126"/>
        <end position="218"/>
    </location>
</feature>
<dbReference type="RefSeq" id="WP_380101984.1">
    <property type="nucleotide sequence ID" value="NZ_JBHRZG010000011.1"/>
</dbReference>
<dbReference type="PANTHER" id="PTHR48111:SF22">
    <property type="entry name" value="REGULATOR OF RPOS"/>
    <property type="match status" value="1"/>
</dbReference>
<dbReference type="InterPro" id="IPR001867">
    <property type="entry name" value="OmpR/PhoB-type_DNA-bd"/>
</dbReference>
<protein>
    <submittedName>
        <fullName evidence="10">Response regulator transcription factor</fullName>
    </submittedName>
</protein>
<keyword evidence="3" id="KW-0805">Transcription regulation</keyword>
<evidence type="ECO:0000259" key="8">
    <source>
        <dbReference type="PROSITE" id="PS50110"/>
    </source>
</evidence>
<dbReference type="EMBL" id="JBHRZG010000011">
    <property type="protein sequence ID" value="MFC3833432.1"/>
    <property type="molecule type" value="Genomic_DNA"/>
</dbReference>